<dbReference type="AlphaFoldDB" id="A0A2U8W2H1"/>
<gene>
    <name evidence="1" type="ORF">DK389_06605</name>
</gene>
<organism evidence="1 2">
    <name type="scientific">Methylobacterium durans</name>
    <dbReference type="NCBI Taxonomy" id="2202825"/>
    <lineage>
        <taxon>Bacteria</taxon>
        <taxon>Pseudomonadati</taxon>
        <taxon>Pseudomonadota</taxon>
        <taxon>Alphaproteobacteria</taxon>
        <taxon>Hyphomicrobiales</taxon>
        <taxon>Methylobacteriaceae</taxon>
        <taxon>Methylobacterium</taxon>
    </lineage>
</organism>
<accession>A0A2U8W2H1</accession>
<reference evidence="2" key="1">
    <citation type="submission" date="2018-05" db="EMBL/GenBank/DDBJ databases">
        <title>Complete Genome Sequence of Methylobacterium sp. 17SD2-17.</title>
        <authorList>
            <person name="Srinivasan S."/>
        </authorList>
    </citation>
    <scope>NUCLEOTIDE SEQUENCE [LARGE SCALE GENOMIC DNA]</scope>
    <source>
        <strain evidence="2">17SD2-17</strain>
    </source>
</reference>
<keyword evidence="2" id="KW-1185">Reference proteome</keyword>
<dbReference type="KEGG" id="mets:DK389_06605"/>
<evidence type="ECO:0000313" key="2">
    <source>
        <dbReference type="Proteomes" id="UP000245926"/>
    </source>
</evidence>
<protein>
    <submittedName>
        <fullName evidence="1">Uncharacterized protein</fullName>
    </submittedName>
</protein>
<sequence length="93" mass="10363">MARRDLIGKTVREIRHAGEEQWDAVEVAYGSERFTVRFDVKPDASPPVKGFSWKGSTAPGVDWKKRRTVSDNVETAIYDGPLAELALSADPCR</sequence>
<dbReference type="EMBL" id="CP029550">
    <property type="protein sequence ID" value="AWN40267.1"/>
    <property type="molecule type" value="Genomic_DNA"/>
</dbReference>
<dbReference type="Proteomes" id="UP000245926">
    <property type="component" value="Chromosome"/>
</dbReference>
<evidence type="ECO:0000313" key="1">
    <source>
        <dbReference type="EMBL" id="AWN40267.1"/>
    </source>
</evidence>
<name>A0A2U8W2H1_9HYPH</name>
<proteinExistence type="predicted"/>